<dbReference type="EMBL" id="JARKIF010000051">
    <property type="protein sequence ID" value="KAJ7607226.1"/>
    <property type="molecule type" value="Genomic_DNA"/>
</dbReference>
<gene>
    <name evidence="3" type="ORF">FB45DRAFT_929330</name>
    <name evidence="2" type="ORF">FB45DRAFT_948517</name>
</gene>
<protein>
    <submittedName>
        <fullName evidence="2">Uncharacterized protein</fullName>
    </submittedName>
</protein>
<proteinExistence type="predicted"/>
<feature type="chain" id="PRO_5042441835" evidence="1">
    <location>
        <begin position="20"/>
        <end position="83"/>
    </location>
</feature>
<accession>A0AAD7B1I6</accession>
<sequence>MRFNLSLLTLTTSLALVAAVPLGTQYPKPRAGVAQREPGAHVVPEPVLAGESFATTGINITVQALASIVQDLQKLVQDVQAAN</sequence>
<reference evidence="2" key="1">
    <citation type="submission" date="2023-03" db="EMBL/GenBank/DDBJ databases">
        <title>Massive genome expansion in bonnet fungi (Mycena s.s.) driven by repeated elements and novel gene families across ecological guilds.</title>
        <authorList>
            <consortium name="Lawrence Berkeley National Laboratory"/>
            <person name="Harder C.B."/>
            <person name="Miyauchi S."/>
            <person name="Viragh M."/>
            <person name="Kuo A."/>
            <person name="Thoen E."/>
            <person name="Andreopoulos B."/>
            <person name="Lu D."/>
            <person name="Skrede I."/>
            <person name="Drula E."/>
            <person name="Henrissat B."/>
            <person name="Morin E."/>
            <person name="Kohler A."/>
            <person name="Barry K."/>
            <person name="LaButti K."/>
            <person name="Morin E."/>
            <person name="Salamov A."/>
            <person name="Lipzen A."/>
            <person name="Mereny Z."/>
            <person name="Hegedus B."/>
            <person name="Baldrian P."/>
            <person name="Stursova M."/>
            <person name="Weitz H."/>
            <person name="Taylor A."/>
            <person name="Grigoriev I.V."/>
            <person name="Nagy L.G."/>
            <person name="Martin F."/>
            <person name="Kauserud H."/>
        </authorList>
    </citation>
    <scope>NUCLEOTIDE SEQUENCE</scope>
    <source>
        <strain evidence="2">9284</strain>
    </source>
</reference>
<keyword evidence="4" id="KW-1185">Reference proteome</keyword>
<dbReference type="EMBL" id="JARKIF010000016">
    <property type="protein sequence ID" value="KAJ7621487.1"/>
    <property type="molecule type" value="Genomic_DNA"/>
</dbReference>
<keyword evidence="1" id="KW-0732">Signal</keyword>
<organism evidence="2 4">
    <name type="scientific">Roridomyces roridus</name>
    <dbReference type="NCBI Taxonomy" id="1738132"/>
    <lineage>
        <taxon>Eukaryota</taxon>
        <taxon>Fungi</taxon>
        <taxon>Dikarya</taxon>
        <taxon>Basidiomycota</taxon>
        <taxon>Agaricomycotina</taxon>
        <taxon>Agaricomycetes</taxon>
        <taxon>Agaricomycetidae</taxon>
        <taxon>Agaricales</taxon>
        <taxon>Marasmiineae</taxon>
        <taxon>Mycenaceae</taxon>
        <taxon>Roridomyces</taxon>
    </lineage>
</organism>
<evidence type="ECO:0000313" key="4">
    <source>
        <dbReference type="Proteomes" id="UP001221142"/>
    </source>
</evidence>
<comment type="caution">
    <text evidence="2">The sequence shown here is derived from an EMBL/GenBank/DDBJ whole genome shotgun (WGS) entry which is preliminary data.</text>
</comment>
<name>A0AAD7B1I6_9AGAR</name>
<feature type="signal peptide" evidence="1">
    <location>
        <begin position="1"/>
        <end position="19"/>
    </location>
</feature>
<evidence type="ECO:0000256" key="1">
    <source>
        <dbReference type="SAM" id="SignalP"/>
    </source>
</evidence>
<dbReference type="Proteomes" id="UP001221142">
    <property type="component" value="Unassembled WGS sequence"/>
</dbReference>
<evidence type="ECO:0000313" key="3">
    <source>
        <dbReference type="EMBL" id="KAJ7621487.1"/>
    </source>
</evidence>
<dbReference type="AlphaFoldDB" id="A0AAD7B1I6"/>
<evidence type="ECO:0000313" key="2">
    <source>
        <dbReference type="EMBL" id="KAJ7607226.1"/>
    </source>
</evidence>